<dbReference type="InterPro" id="IPR010158">
    <property type="entry name" value="Amidase_Cbmase"/>
</dbReference>
<proteinExistence type="inferred from homology"/>
<dbReference type="AlphaFoldDB" id="A0A9X2CXA3"/>
<comment type="cofactor">
    <cofactor evidence="3">
        <name>Zn(2+)</name>
        <dbReference type="ChEBI" id="CHEBI:29105"/>
    </cofactor>
    <text evidence="3">Binds 2 Zn(2+) ions per subunit.</text>
</comment>
<evidence type="ECO:0000256" key="2">
    <source>
        <dbReference type="ARBA" id="ARBA00022801"/>
    </source>
</evidence>
<keyword evidence="6" id="KW-1185">Reference proteome</keyword>
<dbReference type="InterPro" id="IPR036264">
    <property type="entry name" value="Bact_exopeptidase_dim_dom"/>
</dbReference>
<dbReference type="PIRSF" id="PIRSF001235">
    <property type="entry name" value="Amidase_carbamoylase"/>
    <property type="match status" value="1"/>
</dbReference>
<accession>A0A9X2CXA3</accession>
<evidence type="ECO:0000256" key="1">
    <source>
        <dbReference type="ARBA" id="ARBA00006153"/>
    </source>
</evidence>
<keyword evidence="3" id="KW-0479">Metal-binding</keyword>
<organism evidence="5 6">
    <name type="scientific">Halalkalibacter alkaliphilus</name>
    <dbReference type="NCBI Taxonomy" id="2917993"/>
    <lineage>
        <taxon>Bacteria</taxon>
        <taxon>Bacillati</taxon>
        <taxon>Bacillota</taxon>
        <taxon>Bacilli</taxon>
        <taxon>Bacillales</taxon>
        <taxon>Bacillaceae</taxon>
        <taxon>Halalkalibacter</taxon>
    </lineage>
</organism>
<dbReference type="PANTHER" id="PTHR32494:SF5">
    <property type="entry name" value="ALLANTOATE AMIDOHYDROLASE"/>
    <property type="match status" value="1"/>
</dbReference>
<feature type="binding site" evidence="3">
    <location>
        <position position="87"/>
    </location>
    <ligand>
        <name>Zn(2+)</name>
        <dbReference type="ChEBI" id="CHEBI:29105"/>
        <label>2</label>
    </ligand>
</feature>
<dbReference type="Pfam" id="PF01546">
    <property type="entry name" value="Peptidase_M20"/>
    <property type="match status" value="1"/>
</dbReference>
<feature type="domain" description="Peptidase M20 dimerisation" evidence="4">
    <location>
        <begin position="214"/>
        <end position="306"/>
    </location>
</feature>
<dbReference type="NCBIfam" id="TIGR01879">
    <property type="entry name" value="hydantase"/>
    <property type="match status" value="1"/>
</dbReference>
<comment type="similarity">
    <text evidence="1">Belongs to the peptidase M20 family.</text>
</comment>
<name>A0A9X2CXA3_9BACI</name>
<reference evidence="5" key="1">
    <citation type="submission" date="2022-02" db="EMBL/GenBank/DDBJ databases">
        <title>Halalkalibacter sp. nov. isolated from Lonar Lake, India.</title>
        <authorList>
            <person name="Joshi A."/>
            <person name="Thite S."/>
            <person name="Lodha T."/>
        </authorList>
    </citation>
    <scope>NUCLEOTIDE SEQUENCE</scope>
    <source>
        <strain evidence="5">MEB205</strain>
    </source>
</reference>
<dbReference type="Pfam" id="PF07687">
    <property type="entry name" value="M20_dimer"/>
    <property type="match status" value="1"/>
</dbReference>
<feature type="binding site" evidence="3">
    <location>
        <position position="76"/>
    </location>
    <ligand>
        <name>Zn(2+)</name>
        <dbReference type="ChEBI" id="CHEBI:29105"/>
        <label>1</label>
    </ligand>
</feature>
<dbReference type="NCBIfam" id="NF006771">
    <property type="entry name" value="PRK09290.1-5"/>
    <property type="match status" value="1"/>
</dbReference>
<sequence length="406" mass="45152">MKRIDGHIETLAQYTSTIDKGVTRIVYTEEDKKAKAYLKKLMEELSLAIHEDQIGNIFGVWEGSAPNLPQVWVGSHSDAPTNGGKFDGVVGLIAALESIRILKSQGFQPVCDIVVVIFAAEEPTRFGIGCIGSRALLGMIKESDFDSWVDETNRTLREVLLENNKDPVRVLDESLKPDRIKSFVELHIEQAVVLEREKAVIGLVDVIAAPTEIQLVIHGEQRHAGSTPMDLRKDPVPAASEVVLLVEELTKQNSTSVGTVGKMTIKPGTSNVIAEKVELSIDIRDINKEIKDSIVLKMKQEVSKIMAKRGLFYNWEVKGDDFPSKMDEANLQVIQQITERLELPYKVMPSGAYHDALIMSRKVRTNLIFVPSKEGISHAPEEFTSTEEITSGIKVLTEFLKELSYS</sequence>
<protein>
    <submittedName>
        <fullName evidence="5">M20 family metallo-hydrolase</fullName>
    </submittedName>
</protein>
<dbReference type="Gene3D" id="3.40.630.10">
    <property type="entry name" value="Zn peptidases"/>
    <property type="match status" value="1"/>
</dbReference>
<dbReference type="SUPFAM" id="SSF53187">
    <property type="entry name" value="Zn-dependent exopeptidases"/>
    <property type="match status" value="1"/>
</dbReference>
<dbReference type="GO" id="GO:0046872">
    <property type="term" value="F:metal ion binding"/>
    <property type="evidence" value="ECO:0007669"/>
    <property type="project" value="UniProtKB-KW"/>
</dbReference>
<evidence type="ECO:0000313" key="6">
    <source>
        <dbReference type="Proteomes" id="UP001139150"/>
    </source>
</evidence>
<feature type="binding site" evidence="3">
    <location>
        <position position="378"/>
    </location>
    <ligand>
        <name>Zn(2+)</name>
        <dbReference type="ChEBI" id="CHEBI:29105"/>
        <label>2</label>
    </ligand>
</feature>
<dbReference type="Gene3D" id="3.30.70.360">
    <property type="match status" value="1"/>
</dbReference>
<evidence type="ECO:0000313" key="5">
    <source>
        <dbReference type="EMBL" id="MCL7749971.1"/>
    </source>
</evidence>
<evidence type="ECO:0000256" key="3">
    <source>
        <dbReference type="PIRSR" id="PIRSR001235-1"/>
    </source>
</evidence>
<dbReference type="PANTHER" id="PTHR32494">
    <property type="entry name" value="ALLANTOATE DEIMINASE-RELATED"/>
    <property type="match status" value="1"/>
</dbReference>
<comment type="caution">
    <text evidence="5">The sequence shown here is derived from an EMBL/GenBank/DDBJ whole genome shotgun (WGS) entry which is preliminary data.</text>
</comment>
<dbReference type="RefSeq" id="WP_250098819.1">
    <property type="nucleotide sequence ID" value="NZ_JAKRYL010000050.1"/>
</dbReference>
<dbReference type="InterPro" id="IPR002933">
    <property type="entry name" value="Peptidase_M20"/>
</dbReference>
<dbReference type="GO" id="GO:0016813">
    <property type="term" value="F:hydrolase activity, acting on carbon-nitrogen (but not peptide) bonds, in linear amidines"/>
    <property type="evidence" value="ECO:0007669"/>
    <property type="project" value="InterPro"/>
</dbReference>
<feature type="binding site" evidence="3">
    <location>
        <position position="187"/>
    </location>
    <ligand>
        <name>Zn(2+)</name>
        <dbReference type="ChEBI" id="CHEBI:29105"/>
        <label>1</label>
    </ligand>
</feature>
<dbReference type="EMBL" id="JAKRYL010000050">
    <property type="protein sequence ID" value="MCL7749971.1"/>
    <property type="molecule type" value="Genomic_DNA"/>
</dbReference>
<feature type="binding site" evidence="3">
    <location>
        <position position="87"/>
    </location>
    <ligand>
        <name>Zn(2+)</name>
        <dbReference type="ChEBI" id="CHEBI:29105"/>
        <label>1</label>
    </ligand>
</feature>
<dbReference type="SUPFAM" id="SSF55031">
    <property type="entry name" value="Bacterial exopeptidase dimerisation domain"/>
    <property type="match status" value="1"/>
</dbReference>
<dbReference type="Proteomes" id="UP001139150">
    <property type="component" value="Unassembled WGS sequence"/>
</dbReference>
<evidence type="ECO:0000259" key="4">
    <source>
        <dbReference type="Pfam" id="PF07687"/>
    </source>
</evidence>
<keyword evidence="2" id="KW-0378">Hydrolase</keyword>
<dbReference type="CDD" id="cd03884">
    <property type="entry name" value="M20_bAS"/>
    <property type="match status" value="1"/>
</dbReference>
<dbReference type="InterPro" id="IPR011650">
    <property type="entry name" value="Peptidase_M20_dimer"/>
</dbReference>
<gene>
    <name evidence="5" type="ORF">MF646_22970</name>
</gene>
<feature type="binding site" evidence="3">
    <location>
        <position position="122"/>
    </location>
    <ligand>
        <name>Zn(2+)</name>
        <dbReference type="ChEBI" id="CHEBI:29105"/>
        <label>2</label>
    </ligand>
</feature>
<keyword evidence="3" id="KW-0862">Zinc</keyword>